<accession>A0A6G9IDB7</accession>
<dbReference type="EMBL" id="CP050253">
    <property type="protein sequence ID" value="QIQ22231.1"/>
    <property type="molecule type" value="Genomic_DNA"/>
</dbReference>
<evidence type="ECO:0000313" key="1">
    <source>
        <dbReference type="EMBL" id="QIQ22231.1"/>
    </source>
</evidence>
<protein>
    <submittedName>
        <fullName evidence="1">DUF386 domain-containing protein</fullName>
    </submittedName>
</protein>
<proteinExistence type="predicted"/>
<dbReference type="FunCoup" id="A0A6G9IDB7">
    <property type="interactions" value="14"/>
</dbReference>
<dbReference type="KEGG" id="orb:IPMB12_11340"/>
<gene>
    <name evidence="1" type="ORF">IPMB12_11340</name>
</gene>
<dbReference type="Proteomes" id="UP000501168">
    <property type="component" value="Chromosome"/>
</dbReference>
<dbReference type="NCBIfam" id="TIGR00022">
    <property type="entry name" value="YhcH/YjgK/YiaL family protein"/>
    <property type="match status" value="1"/>
</dbReference>
<dbReference type="InParanoid" id="A0A6G9IDB7"/>
<reference evidence="1 2" key="1">
    <citation type="submission" date="2020-03" db="EMBL/GenBank/DDBJ databases">
        <title>Complete genome sequence of Orbus sp. IPMB12 (BCRC 80908).</title>
        <authorList>
            <person name="Lo W.-S."/>
            <person name="Chang T.-H."/>
            <person name="Kuo C.-H."/>
        </authorList>
    </citation>
    <scope>NUCLEOTIDE SEQUENCE [LARGE SCALE GENOMIC DNA]</scope>
    <source>
        <strain evidence="1 2">IPMB12</strain>
    </source>
</reference>
<dbReference type="RefSeq" id="WP_166917527.1">
    <property type="nucleotide sequence ID" value="NZ_CP050253.1"/>
</dbReference>
<dbReference type="GO" id="GO:0005829">
    <property type="term" value="C:cytosol"/>
    <property type="evidence" value="ECO:0007669"/>
    <property type="project" value="TreeGrafter"/>
</dbReference>
<keyword evidence="2" id="KW-1185">Reference proteome</keyword>
<dbReference type="InterPro" id="IPR004375">
    <property type="entry name" value="NanQ/TabA/YiaL"/>
</dbReference>
<organism evidence="1 2">
    <name type="scientific">Zophobihabitans entericus</name>
    <dbReference type="NCBI Taxonomy" id="1635327"/>
    <lineage>
        <taxon>Bacteria</taxon>
        <taxon>Pseudomonadati</taxon>
        <taxon>Pseudomonadota</taxon>
        <taxon>Gammaproteobacteria</taxon>
        <taxon>Orbales</taxon>
        <taxon>Orbaceae</taxon>
        <taxon>Zophobihabitans</taxon>
    </lineage>
</organism>
<dbReference type="PANTHER" id="PTHR34986:SF4">
    <property type="entry name" value="EVOLVED BETA-GALACTOSIDASE SUBUNIT BETA-RELATED"/>
    <property type="match status" value="1"/>
</dbReference>
<dbReference type="InterPro" id="IPR037012">
    <property type="entry name" value="NanQ/TabA/YiaL_sf"/>
</dbReference>
<name>A0A6G9IDB7_9GAMM</name>
<dbReference type="Gene3D" id="2.60.120.370">
    <property type="entry name" value="YhcH/YjgK/YiaL"/>
    <property type="match status" value="1"/>
</dbReference>
<dbReference type="GO" id="GO:0044010">
    <property type="term" value="P:single-species biofilm formation"/>
    <property type="evidence" value="ECO:0007669"/>
    <property type="project" value="TreeGrafter"/>
</dbReference>
<dbReference type="SUPFAM" id="SSF51197">
    <property type="entry name" value="Clavaminate synthase-like"/>
    <property type="match status" value="1"/>
</dbReference>
<dbReference type="Pfam" id="PF04074">
    <property type="entry name" value="DUF386"/>
    <property type="match status" value="1"/>
</dbReference>
<dbReference type="PANTHER" id="PTHR34986">
    <property type="entry name" value="EVOLVED BETA-GALACTOSIDASE SUBUNIT BETA"/>
    <property type="match status" value="1"/>
</dbReference>
<dbReference type="AlphaFoldDB" id="A0A6G9IDB7"/>
<evidence type="ECO:0000313" key="2">
    <source>
        <dbReference type="Proteomes" id="UP000501168"/>
    </source>
</evidence>
<sequence length="158" mass="17862">MLTGNIHHLDLVPYLPKQLRQAIEYLKNNINDNTPPGTYEIDGKNIFVMVSETQTRLQSEAEPEYHQKYLDIQVILNGPEGMAFSNLPPHTEVTINDLAEKDIAFVKTPADEKLFEMQSGDFIIFYPGEVHKPLCAINNKITPVRKAVIKVLVSSLTK</sequence>